<dbReference type="Pfam" id="PF20266">
    <property type="entry name" value="Mab-21_C"/>
    <property type="match status" value="1"/>
</dbReference>
<proteinExistence type="inferred from homology"/>
<dbReference type="GO" id="GO:0016779">
    <property type="term" value="F:nucleotidyltransferase activity"/>
    <property type="evidence" value="ECO:0007669"/>
    <property type="project" value="UniProtKB-KW"/>
</dbReference>
<evidence type="ECO:0000256" key="5">
    <source>
        <dbReference type="ARBA" id="ARBA00022723"/>
    </source>
</evidence>
<organism evidence="11 12">
    <name type="scientific">Mizuhopecten yessoensis</name>
    <name type="common">Japanese scallop</name>
    <name type="synonym">Patinopecten yessoensis</name>
    <dbReference type="NCBI Taxonomy" id="6573"/>
    <lineage>
        <taxon>Eukaryota</taxon>
        <taxon>Metazoa</taxon>
        <taxon>Spiralia</taxon>
        <taxon>Lophotrochozoa</taxon>
        <taxon>Mollusca</taxon>
        <taxon>Bivalvia</taxon>
        <taxon>Autobranchia</taxon>
        <taxon>Pteriomorphia</taxon>
        <taxon>Pectinida</taxon>
        <taxon>Pectinoidea</taxon>
        <taxon>Pectinidae</taxon>
        <taxon>Mizuhopecten</taxon>
    </lineage>
</organism>
<evidence type="ECO:0000259" key="10">
    <source>
        <dbReference type="Pfam" id="PF20266"/>
    </source>
</evidence>
<comment type="cofactor">
    <cofactor evidence="1">
        <name>Mg(2+)</name>
        <dbReference type="ChEBI" id="CHEBI:18420"/>
    </cofactor>
</comment>
<evidence type="ECO:0000256" key="4">
    <source>
        <dbReference type="ARBA" id="ARBA00022695"/>
    </source>
</evidence>
<keyword evidence="4" id="KW-0548">Nucleotidyltransferase</keyword>
<keyword evidence="3" id="KW-0808">Transferase</keyword>
<sequence>MDNNTLNRYCDKKVLMKGDETKRSVAKVLPLVDEILRYVNSRDRRFLIQPLKVGSYNTHLKVKKADEFDYNVIVDVGKLVWAPGKTRYYGFNNTGDKVVEKKGYALPDPPVGQSFTKIGYLKKQWEADGLNDGVASMTFDDDIVPIKVKRWFKSLVGEAVNQPKFRNLITTDRISSSPATTLSVKFPDIHYPISIDLCPMIESQLEFKPEFHWPRSNSTWPSQQKRSAIRKVGVNEIAKEPFYWTLSFAACEKELLDGIDIKGTCRKKSQRIMKRLKEDVWCPPGSKSELTSYHLKNVLFWECEDHPFDTEWQQELLAARVKSMTYRLLGYIQRGILPLYFHDGVNLFSSKDKVVLQKVANNIQAFLDQPKPYLSE</sequence>
<dbReference type="OrthoDB" id="6080743at2759"/>
<evidence type="ECO:0000256" key="1">
    <source>
        <dbReference type="ARBA" id="ARBA00001946"/>
    </source>
</evidence>
<protein>
    <submittedName>
        <fullName evidence="11">Protein mab-21-like 3</fullName>
    </submittedName>
</protein>
<name>A0A210PPH0_MIZYE</name>
<dbReference type="Gene3D" id="3.30.460.90">
    <property type="match status" value="1"/>
</dbReference>
<comment type="caution">
    <text evidence="11">The sequence shown here is derived from an EMBL/GenBank/DDBJ whole genome shotgun (WGS) entry which is preliminary data.</text>
</comment>
<dbReference type="SMART" id="SM01265">
    <property type="entry name" value="Mab-21"/>
    <property type="match status" value="1"/>
</dbReference>
<gene>
    <name evidence="11" type="ORF">KP79_PYT10729</name>
</gene>
<dbReference type="Pfam" id="PF03281">
    <property type="entry name" value="Mab-21"/>
    <property type="match status" value="1"/>
</dbReference>
<accession>A0A210PPH0</accession>
<dbReference type="PANTHER" id="PTHR10656">
    <property type="entry name" value="CELL FATE DETERMINING PROTEIN MAB21-RELATED"/>
    <property type="match status" value="1"/>
</dbReference>
<dbReference type="AlphaFoldDB" id="A0A210PPH0"/>
<dbReference type="Gene3D" id="1.10.1410.40">
    <property type="match status" value="1"/>
</dbReference>
<keyword evidence="12" id="KW-1185">Reference proteome</keyword>
<evidence type="ECO:0000256" key="6">
    <source>
        <dbReference type="ARBA" id="ARBA00022741"/>
    </source>
</evidence>
<evidence type="ECO:0000259" key="9">
    <source>
        <dbReference type="Pfam" id="PF03281"/>
    </source>
</evidence>
<keyword evidence="5" id="KW-0479">Metal-binding</keyword>
<evidence type="ECO:0000256" key="2">
    <source>
        <dbReference type="ARBA" id="ARBA00008307"/>
    </source>
</evidence>
<evidence type="ECO:0000256" key="3">
    <source>
        <dbReference type="ARBA" id="ARBA00022679"/>
    </source>
</evidence>
<comment type="similarity">
    <text evidence="2">Belongs to the mab-21 family.</text>
</comment>
<keyword evidence="6" id="KW-0547">Nucleotide-binding</keyword>
<dbReference type="InterPro" id="IPR046903">
    <property type="entry name" value="Mab-21-like_nuc_Trfase"/>
</dbReference>
<evidence type="ECO:0000256" key="7">
    <source>
        <dbReference type="ARBA" id="ARBA00022840"/>
    </source>
</evidence>
<feature type="domain" description="Mab-21-like HhH/H2TH-like" evidence="10">
    <location>
        <begin position="265"/>
        <end position="364"/>
    </location>
</feature>
<dbReference type="InterPro" id="IPR024810">
    <property type="entry name" value="MAB21L/cGLR"/>
</dbReference>
<dbReference type="InterPro" id="IPR046906">
    <property type="entry name" value="Mab-21_HhH/H2TH-like"/>
</dbReference>
<dbReference type="GO" id="GO:0005524">
    <property type="term" value="F:ATP binding"/>
    <property type="evidence" value="ECO:0007669"/>
    <property type="project" value="UniProtKB-KW"/>
</dbReference>
<evidence type="ECO:0000256" key="8">
    <source>
        <dbReference type="ARBA" id="ARBA00022842"/>
    </source>
</evidence>
<keyword evidence="8" id="KW-0460">Magnesium</keyword>
<feature type="domain" description="Mab-21-like nucleotidyltransferase" evidence="9">
    <location>
        <begin position="56"/>
        <end position="258"/>
    </location>
</feature>
<keyword evidence="7" id="KW-0067">ATP-binding</keyword>
<dbReference type="Proteomes" id="UP000242188">
    <property type="component" value="Unassembled WGS sequence"/>
</dbReference>
<reference evidence="11 12" key="1">
    <citation type="journal article" date="2017" name="Nat. Ecol. Evol.">
        <title>Scallop genome provides insights into evolution of bilaterian karyotype and development.</title>
        <authorList>
            <person name="Wang S."/>
            <person name="Zhang J."/>
            <person name="Jiao W."/>
            <person name="Li J."/>
            <person name="Xun X."/>
            <person name="Sun Y."/>
            <person name="Guo X."/>
            <person name="Huan P."/>
            <person name="Dong B."/>
            <person name="Zhang L."/>
            <person name="Hu X."/>
            <person name="Sun X."/>
            <person name="Wang J."/>
            <person name="Zhao C."/>
            <person name="Wang Y."/>
            <person name="Wang D."/>
            <person name="Huang X."/>
            <person name="Wang R."/>
            <person name="Lv J."/>
            <person name="Li Y."/>
            <person name="Zhang Z."/>
            <person name="Liu B."/>
            <person name="Lu W."/>
            <person name="Hui Y."/>
            <person name="Liang J."/>
            <person name="Zhou Z."/>
            <person name="Hou R."/>
            <person name="Li X."/>
            <person name="Liu Y."/>
            <person name="Li H."/>
            <person name="Ning X."/>
            <person name="Lin Y."/>
            <person name="Zhao L."/>
            <person name="Xing Q."/>
            <person name="Dou J."/>
            <person name="Li Y."/>
            <person name="Mao J."/>
            <person name="Guo H."/>
            <person name="Dou H."/>
            <person name="Li T."/>
            <person name="Mu C."/>
            <person name="Jiang W."/>
            <person name="Fu Q."/>
            <person name="Fu X."/>
            <person name="Miao Y."/>
            <person name="Liu J."/>
            <person name="Yu Q."/>
            <person name="Li R."/>
            <person name="Liao H."/>
            <person name="Li X."/>
            <person name="Kong Y."/>
            <person name="Jiang Z."/>
            <person name="Chourrout D."/>
            <person name="Li R."/>
            <person name="Bao Z."/>
        </authorList>
    </citation>
    <scope>NUCLEOTIDE SEQUENCE [LARGE SCALE GENOMIC DNA]</scope>
    <source>
        <strain evidence="11 12">PY_sf001</strain>
    </source>
</reference>
<evidence type="ECO:0000313" key="12">
    <source>
        <dbReference type="Proteomes" id="UP000242188"/>
    </source>
</evidence>
<dbReference type="EMBL" id="NEDP02005568">
    <property type="protein sequence ID" value="OWF38395.1"/>
    <property type="molecule type" value="Genomic_DNA"/>
</dbReference>
<dbReference type="GO" id="GO:0046872">
    <property type="term" value="F:metal ion binding"/>
    <property type="evidence" value="ECO:0007669"/>
    <property type="project" value="UniProtKB-KW"/>
</dbReference>
<evidence type="ECO:0000313" key="11">
    <source>
        <dbReference type="EMBL" id="OWF38395.1"/>
    </source>
</evidence>
<dbReference type="PANTHER" id="PTHR10656:SF42">
    <property type="entry name" value="CYCLIC GMP-AMP SYNTHASE-LIKE PROTEIN-RELATED"/>
    <property type="match status" value="1"/>
</dbReference>